<dbReference type="Proteomes" id="UP000291819">
    <property type="component" value="Unassembled WGS sequence"/>
</dbReference>
<dbReference type="AlphaFoldDB" id="A0A4V2JH94"/>
<keyword evidence="2" id="KW-1185">Reference proteome</keyword>
<dbReference type="RefSeq" id="WP_131028546.1">
    <property type="nucleotide sequence ID" value="NZ_SIXF01000002.1"/>
</dbReference>
<proteinExistence type="predicted"/>
<organism evidence="1 2">
    <name type="scientific">Pedobacter kyonggii</name>
    <dbReference type="NCBI Taxonomy" id="1926871"/>
    <lineage>
        <taxon>Bacteria</taxon>
        <taxon>Pseudomonadati</taxon>
        <taxon>Bacteroidota</taxon>
        <taxon>Sphingobacteriia</taxon>
        <taxon>Sphingobacteriales</taxon>
        <taxon>Sphingobacteriaceae</taxon>
        <taxon>Pedobacter</taxon>
    </lineage>
</organism>
<sequence length="199" mass="22853">MFQSKKDWAFDQNILAQSIKLTNWREAAFVLNFTDREYQAFDLDTVIAAKGNKPAAEKSSSLESFLGQDFLDCIVGDVNLSYDSKLRWLTMNGEFVVTKFSIPHKIGLKITAPNTDGNDRNILNSEVFHYRMDSSPEELLSLGYGYTEAELRKARAKVAKSFHLDTTDVKDDFLIQLQNMRMQEFNNAFDELKVKFKKP</sequence>
<protein>
    <submittedName>
        <fullName evidence="1">Uncharacterized protein</fullName>
    </submittedName>
</protein>
<comment type="caution">
    <text evidence="1">The sequence shown here is derived from an EMBL/GenBank/DDBJ whole genome shotgun (WGS) entry which is preliminary data.</text>
</comment>
<evidence type="ECO:0000313" key="1">
    <source>
        <dbReference type="EMBL" id="TBO44471.1"/>
    </source>
</evidence>
<accession>A0A4V2JH94</accession>
<dbReference type="EMBL" id="SIXF01000002">
    <property type="protein sequence ID" value="TBO44471.1"/>
    <property type="molecule type" value="Genomic_DNA"/>
</dbReference>
<reference evidence="1 2" key="1">
    <citation type="submission" date="2019-02" db="EMBL/GenBank/DDBJ databases">
        <title>Pedobacter kyonggii whole genome sequence analysis.</title>
        <authorList>
            <person name="Dahal R.H."/>
        </authorList>
    </citation>
    <scope>NUCLEOTIDE SEQUENCE [LARGE SCALE GENOMIC DNA]</scope>
    <source>
        <strain evidence="1 2">K-4-11-1</strain>
    </source>
</reference>
<dbReference type="OrthoDB" id="7060726at2"/>
<evidence type="ECO:0000313" key="2">
    <source>
        <dbReference type="Proteomes" id="UP000291819"/>
    </source>
</evidence>
<gene>
    <name evidence="1" type="ORF">EYS08_03965</name>
</gene>
<name>A0A4V2JH94_9SPHI</name>